<dbReference type="STRING" id="1122206.SAMN02745753_01414"/>
<dbReference type="Proteomes" id="UP000184517">
    <property type="component" value="Unassembled WGS sequence"/>
</dbReference>
<evidence type="ECO:0000313" key="1">
    <source>
        <dbReference type="EMBL" id="SHF18021.1"/>
    </source>
</evidence>
<protein>
    <submittedName>
        <fullName evidence="1">Uncharacterized protein</fullName>
    </submittedName>
</protein>
<name>A0A1M4ZJ48_9GAMM</name>
<accession>A0A1M4ZJ48</accession>
<sequence>MRITTIFQLMITNAWNPSSLVLSSTNQIHPSIEMLNNHLSECLF</sequence>
<reference evidence="2" key="1">
    <citation type="submission" date="2016-11" db="EMBL/GenBank/DDBJ databases">
        <authorList>
            <person name="Varghese N."/>
            <person name="Submissions S."/>
        </authorList>
    </citation>
    <scope>NUCLEOTIDE SEQUENCE [LARGE SCALE GENOMIC DNA]</scope>
    <source>
        <strain evidence="2">DSM 16579</strain>
    </source>
</reference>
<organism evidence="1 2">
    <name type="scientific">Marinomonas polaris DSM 16579</name>
    <dbReference type="NCBI Taxonomy" id="1122206"/>
    <lineage>
        <taxon>Bacteria</taxon>
        <taxon>Pseudomonadati</taxon>
        <taxon>Pseudomonadota</taxon>
        <taxon>Gammaproteobacteria</taxon>
        <taxon>Oceanospirillales</taxon>
        <taxon>Oceanospirillaceae</taxon>
        <taxon>Marinomonas</taxon>
    </lineage>
</organism>
<dbReference type="AlphaFoldDB" id="A0A1M4ZJ48"/>
<proteinExistence type="predicted"/>
<evidence type="ECO:0000313" key="2">
    <source>
        <dbReference type="Proteomes" id="UP000184517"/>
    </source>
</evidence>
<keyword evidence="2" id="KW-1185">Reference proteome</keyword>
<gene>
    <name evidence="1" type="ORF">SAMN02745753_01414</name>
</gene>
<dbReference type="EMBL" id="FQVF01000006">
    <property type="protein sequence ID" value="SHF18021.1"/>
    <property type="molecule type" value="Genomic_DNA"/>
</dbReference>